<organism evidence="1 2">
    <name type="scientific">Galerina marginata (strain CBS 339.88)</name>
    <dbReference type="NCBI Taxonomy" id="685588"/>
    <lineage>
        <taxon>Eukaryota</taxon>
        <taxon>Fungi</taxon>
        <taxon>Dikarya</taxon>
        <taxon>Basidiomycota</taxon>
        <taxon>Agaricomycotina</taxon>
        <taxon>Agaricomycetes</taxon>
        <taxon>Agaricomycetidae</taxon>
        <taxon>Agaricales</taxon>
        <taxon>Agaricineae</taxon>
        <taxon>Strophariaceae</taxon>
        <taxon>Galerina</taxon>
    </lineage>
</organism>
<dbReference type="PANTHER" id="PTHR46082:SF11">
    <property type="entry name" value="AAA+ ATPASE DOMAIN-CONTAINING PROTEIN-RELATED"/>
    <property type="match status" value="1"/>
</dbReference>
<dbReference type="EMBL" id="KL142449">
    <property type="protein sequence ID" value="KDR65417.1"/>
    <property type="molecule type" value="Genomic_DNA"/>
</dbReference>
<proteinExistence type="predicted"/>
<keyword evidence="2" id="KW-1185">Reference proteome</keyword>
<feature type="non-terminal residue" evidence="1">
    <location>
        <position position="69"/>
    </location>
</feature>
<evidence type="ECO:0000313" key="1">
    <source>
        <dbReference type="EMBL" id="KDR65417.1"/>
    </source>
</evidence>
<protein>
    <recommendedName>
        <fullName evidence="3">Kinesin light chain</fullName>
    </recommendedName>
</protein>
<dbReference type="Pfam" id="PF13374">
    <property type="entry name" value="TPR_10"/>
    <property type="match status" value="1"/>
</dbReference>
<name>A0A067S6B1_GALM3</name>
<dbReference type="InterPro" id="IPR011990">
    <property type="entry name" value="TPR-like_helical_dom_sf"/>
</dbReference>
<dbReference type="InterPro" id="IPR053137">
    <property type="entry name" value="NLR-like"/>
</dbReference>
<dbReference type="SUPFAM" id="SSF48452">
    <property type="entry name" value="TPR-like"/>
    <property type="match status" value="1"/>
</dbReference>
<sequence>RQRRLSRLDVAVMKKRKQVLGDEHPDTLRSMGNLASTFWKQGRLTEAEALYVVVLEKTKQVLGDEHPDT</sequence>
<dbReference type="STRING" id="685588.A0A067S6B1"/>
<dbReference type="PANTHER" id="PTHR46082">
    <property type="entry name" value="ATP/GTP-BINDING PROTEIN-RELATED"/>
    <property type="match status" value="1"/>
</dbReference>
<accession>A0A067S6B1</accession>
<reference evidence="2" key="1">
    <citation type="journal article" date="2014" name="Proc. Natl. Acad. Sci. U.S.A.">
        <title>Extensive sampling of basidiomycete genomes demonstrates inadequacy of the white-rot/brown-rot paradigm for wood decay fungi.</title>
        <authorList>
            <person name="Riley R."/>
            <person name="Salamov A.A."/>
            <person name="Brown D.W."/>
            <person name="Nagy L.G."/>
            <person name="Floudas D."/>
            <person name="Held B.W."/>
            <person name="Levasseur A."/>
            <person name="Lombard V."/>
            <person name="Morin E."/>
            <person name="Otillar R."/>
            <person name="Lindquist E.A."/>
            <person name="Sun H."/>
            <person name="LaButti K.M."/>
            <person name="Schmutz J."/>
            <person name="Jabbour D."/>
            <person name="Luo H."/>
            <person name="Baker S.E."/>
            <person name="Pisabarro A.G."/>
            <person name="Walton J.D."/>
            <person name="Blanchette R.A."/>
            <person name="Henrissat B."/>
            <person name="Martin F."/>
            <person name="Cullen D."/>
            <person name="Hibbett D.S."/>
            <person name="Grigoriev I.V."/>
        </authorList>
    </citation>
    <scope>NUCLEOTIDE SEQUENCE [LARGE SCALE GENOMIC DNA]</scope>
    <source>
        <strain evidence="2">CBS 339.88</strain>
    </source>
</reference>
<gene>
    <name evidence="1" type="ORF">GALMADRAFT_38047</name>
</gene>
<dbReference type="OrthoDB" id="3038484at2759"/>
<dbReference type="Proteomes" id="UP000027222">
    <property type="component" value="Unassembled WGS sequence"/>
</dbReference>
<evidence type="ECO:0008006" key="3">
    <source>
        <dbReference type="Google" id="ProtNLM"/>
    </source>
</evidence>
<evidence type="ECO:0000313" key="2">
    <source>
        <dbReference type="Proteomes" id="UP000027222"/>
    </source>
</evidence>
<feature type="non-terminal residue" evidence="1">
    <location>
        <position position="1"/>
    </location>
</feature>
<dbReference type="AlphaFoldDB" id="A0A067S6B1"/>
<dbReference type="Gene3D" id="1.25.40.10">
    <property type="entry name" value="Tetratricopeptide repeat domain"/>
    <property type="match status" value="1"/>
</dbReference>
<dbReference type="HOGENOM" id="CLU_000288_125_11_1"/>